<keyword evidence="3" id="KW-1185">Reference proteome</keyword>
<dbReference type="OrthoDB" id="7864318at2"/>
<feature type="region of interest" description="Disordered" evidence="1">
    <location>
        <begin position="93"/>
        <end position="185"/>
    </location>
</feature>
<reference evidence="2 3" key="1">
    <citation type="submission" date="2017-03" db="EMBL/GenBank/DDBJ databases">
        <authorList>
            <person name="Afonso C.L."/>
            <person name="Miller P.J."/>
            <person name="Scott M.A."/>
            <person name="Spackman E."/>
            <person name="Goraichik I."/>
            <person name="Dimitrov K.M."/>
            <person name="Suarez D.L."/>
            <person name="Swayne D.E."/>
        </authorList>
    </citation>
    <scope>NUCLEOTIDE SEQUENCE [LARGE SCALE GENOMIC DNA]</scope>
    <source>
        <strain evidence="2 3">CECT 7751</strain>
    </source>
</reference>
<sequence>MSHKATNWLSGIPAKELSSSEFRVLFFLCDCHNPSQGCFPTQAYLIDVCGISNGTLNNALNGLEAKGLIARHQERDGRTRRQKPTRYVLAFEMGEGGKPAPGAGGGPGGKPSPKSGGGTGRKPSPKTGAGKQAAPSPASGGGAVSNLRGDPSPISGGSRLQPTGEVTCKEPVINQRGARGGSKNPLVVAEAERAIRGFREGRQDALRELKPWVQDHIRNADLLTPDERQRSGLF</sequence>
<evidence type="ECO:0000313" key="3">
    <source>
        <dbReference type="Proteomes" id="UP000193963"/>
    </source>
</evidence>
<dbReference type="Gene3D" id="1.10.10.10">
    <property type="entry name" value="Winged helix-like DNA-binding domain superfamily/Winged helix DNA-binding domain"/>
    <property type="match status" value="1"/>
</dbReference>
<dbReference type="InterPro" id="IPR036390">
    <property type="entry name" value="WH_DNA-bd_sf"/>
</dbReference>
<dbReference type="RefSeq" id="WP_085887324.1">
    <property type="nucleotide sequence ID" value="NZ_FWFN01000003.1"/>
</dbReference>
<evidence type="ECO:0000256" key="1">
    <source>
        <dbReference type="SAM" id="MobiDB-lite"/>
    </source>
</evidence>
<organism evidence="2 3">
    <name type="scientific">Pseudooceanicola marinus</name>
    <dbReference type="NCBI Taxonomy" id="396013"/>
    <lineage>
        <taxon>Bacteria</taxon>
        <taxon>Pseudomonadati</taxon>
        <taxon>Pseudomonadota</taxon>
        <taxon>Alphaproteobacteria</taxon>
        <taxon>Rhodobacterales</taxon>
        <taxon>Paracoccaceae</taxon>
        <taxon>Pseudooceanicola</taxon>
    </lineage>
</organism>
<name>A0A1X6YY64_9RHOB</name>
<dbReference type="SUPFAM" id="SSF46785">
    <property type="entry name" value="Winged helix' DNA-binding domain"/>
    <property type="match status" value="1"/>
</dbReference>
<dbReference type="InterPro" id="IPR036388">
    <property type="entry name" value="WH-like_DNA-bd_sf"/>
</dbReference>
<dbReference type="Pfam" id="PF13730">
    <property type="entry name" value="HTH_36"/>
    <property type="match status" value="1"/>
</dbReference>
<accession>A0A1X6YY64</accession>
<evidence type="ECO:0000313" key="2">
    <source>
        <dbReference type="EMBL" id="SLN34299.1"/>
    </source>
</evidence>
<feature type="compositionally biased region" description="Gly residues" evidence="1">
    <location>
        <begin position="94"/>
        <end position="120"/>
    </location>
</feature>
<dbReference type="EMBL" id="FWFN01000003">
    <property type="protein sequence ID" value="SLN34299.1"/>
    <property type="molecule type" value="Genomic_DNA"/>
</dbReference>
<dbReference type="AlphaFoldDB" id="A0A1X6YY64"/>
<gene>
    <name evidence="2" type="ORF">PSM7751_01423</name>
</gene>
<dbReference type="Proteomes" id="UP000193963">
    <property type="component" value="Unassembled WGS sequence"/>
</dbReference>
<proteinExistence type="predicted"/>
<feature type="compositionally biased region" description="Low complexity" evidence="1">
    <location>
        <begin position="121"/>
        <end position="138"/>
    </location>
</feature>
<protein>
    <submittedName>
        <fullName evidence="2">MarR family protein</fullName>
    </submittedName>
</protein>